<proteinExistence type="inferred from homology"/>
<dbReference type="InterPro" id="IPR002155">
    <property type="entry name" value="Thiolase"/>
</dbReference>
<reference evidence="10 11" key="1">
    <citation type="submission" date="2020-04" db="EMBL/GenBank/DDBJ databases">
        <title>Novosphingobium sp. TW-4 isolated from soil.</title>
        <authorList>
            <person name="Dahal R.H."/>
            <person name="Chaudhary D.K."/>
        </authorList>
    </citation>
    <scope>NUCLEOTIDE SEQUENCE [LARGE SCALE GENOMIC DNA]</scope>
    <source>
        <strain evidence="10 11">TW-4</strain>
    </source>
</reference>
<dbReference type="PANTHER" id="PTHR18919">
    <property type="entry name" value="ACETYL-COA C-ACYLTRANSFERASE"/>
    <property type="match status" value="1"/>
</dbReference>
<dbReference type="Gene3D" id="3.40.47.10">
    <property type="match status" value="2"/>
</dbReference>
<evidence type="ECO:0000256" key="7">
    <source>
        <dbReference type="RuleBase" id="RU003557"/>
    </source>
</evidence>
<evidence type="ECO:0000256" key="1">
    <source>
        <dbReference type="ARBA" id="ARBA00010982"/>
    </source>
</evidence>
<dbReference type="GO" id="GO:0042619">
    <property type="term" value="P:poly-hydroxybutyrate biosynthetic process"/>
    <property type="evidence" value="ECO:0007669"/>
    <property type="project" value="UniProtKB-KW"/>
</dbReference>
<evidence type="ECO:0000256" key="6">
    <source>
        <dbReference type="PIRSR" id="PIRSR000429-1"/>
    </source>
</evidence>
<evidence type="ECO:0000313" key="10">
    <source>
        <dbReference type="EMBL" id="NML94097.1"/>
    </source>
</evidence>
<dbReference type="Pfam" id="PF02803">
    <property type="entry name" value="Thiolase_C"/>
    <property type="match status" value="1"/>
</dbReference>
<evidence type="ECO:0000313" key="11">
    <source>
        <dbReference type="Proteomes" id="UP000583556"/>
    </source>
</evidence>
<comment type="similarity">
    <text evidence="1 7">Belongs to the thiolase-like superfamily. Thiolase family.</text>
</comment>
<dbReference type="NCBIfam" id="TIGR01930">
    <property type="entry name" value="AcCoA-C-Actrans"/>
    <property type="match status" value="1"/>
</dbReference>
<feature type="domain" description="Thiolase N-terminal" evidence="8">
    <location>
        <begin position="6"/>
        <end position="268"/>
    </location>
</feature>
<protein>
    <submittedName>
        <fullName evidence="10">Acetyl-CoA C-acetyltransferase</fullName>
    </submittedName>
</protein>
<organism evidence="10 11">
    <name type="scientific">Novosphingobium olei</name>
    <dbReference type="NCBI Taxonomy" id="2728851"/>
    <lineage>
        <taxon>Bacteria</taxon>
        <taxon>Pseudomonadati</taxon>
        <taxon>Pseudomonadota</taxon>
        <taxon>Alphaproteobacteria</taxon>
        <taxon>Sphingomonadales</taxon>
        <taxon>Sphingomonadaceae</taxon>
        <taxon>Novosphingobium</taxon>
    </lineage>
</organism>
<keyword evidence="3" id="KW-0583">PHB biosynthesis</keyword>
<dbReference type="CDD" id="cd00751">
    <property type="entry name" value="thiolase"/>
    <property type="match status" value="1"/>
</dbReference>
<gene>
    <name evidence="10" type="ORF">HHL27_10525</name>
</gene>
<evidence type="ECO:0000256" key="4">
    <source>
        <dbReference type="ARBA" id="ARBA00023315"/>
    </source>
</evidence>
<dbReference type="GO" id="GO:0044281">
    <property type="term" value="P:small molecule metabolic process"/>
    <property type="evidence" value="ECO:0007669"/>
    <property type="project" value="UniProtKB-ARBA"/>
</dbReference>
<comment type="caution">
    <text evidence="10">The sequence shown here is derived from an EMBL/GenBank/DDBJ whole genome shotgun (WGS) entry which is preliminary data.</text>
</comment>
<dbReference type="PIRSF" id="PIRSF000429">
    <property type="entry name" value="Ac-CoA_Ac_transf"/>
    <property type="match status" value="1"/>
</dbReference>
<dbReference type="InterPro" id="IPR016039">
    <property type="entry name" value="Thiolase-like"/>
</dbReference>
<comment type="pathway">
    <text evidence="5">Metabolic intermediate biosynthesis; (R)-mevalonate biosynthesis; (R)-mevalonate from acetyl-CoA: step 1/3.</text>
</comment>
<dbReference type="PANTHER" id="PTHR18919:SF107">
    <property type="entry name" value="ACETYL-COA ACETYLTRANSFERASE, CYTOSOLIC"/>
    <property type="match status" value="1"/>
</dbReference>
<dbReference type="InterPro" id="IPR020617">
    <property type="entry name" value="Thiolase_C"/>
</dbReference>
<dbReference type="EMBL" id="JABBGM010000004">
    <property type="protein sequence ID" value="NML94097.1"/>
    <property type="molecule type" value="Genomic_DNA"/>
</dbReference>
<name>A0A7Y0BPD7_9SPHN</name>
<dbReference type="NCBIfam" id="NF004853">
    <property type="entry name" value="PRK06205.1"/>
    <property type="match status" value="1"/>
</dbReference>
<evidence type="ECO:0000259" key="8">
    <source>
        <dbReference type="Pfam" id="PF00108"/>
    </source>
</evidence>
<feature type="active site" description="Acyl-thioester intermediate" evidence="6">
    <location>
        <position position="90"/>
    </location>
</feature>
<dbReference type="GO" id="GO:0003988">
    <property type="term" value="F:acetyl-CoA C-acyltransferase activity"/>
    <property type="evidence" value="ECO:0007669"/>
    <property type="project" value="UniProtKB-ARBA"/>
</dbReference>
<evidence type="ECO:0000256" key="3">
    <source>
        <dbReference type="ARBA" id="ARBA00022752"/>
    </source>
</evidence>
<keyword evidence="11" id="KW-1185">Reference proteome</keyword>
<keyword evidence="4 7" id="KW-0012">Acyltransferase</keyword>
<keyword evidence="2 7" id="KW-0808">Transferase</keyword>
<dbReference type="AlphaFoldDB" id="A0A7Y0BPD7"/>
<evidence type="ECO:0000259" key="9">
    <source>
        <dbReference type="Pfam" id="PF02803"/>
    </source>
</evidence>
<feature type="active site" description="Proton acceptor" evidence="6">
    <location>
        <position position="389"/>
    </location>
</feature>
<evidence type="ECO:0000256" key="2">
    <source>
        <dbReference type="ARBA" id="ARBA00022679"/>
    </source>
</evidence>
<dbReference type="SUPFAM" id="SSF53901">
    <property type="entry name" value="Thiolase-like"/>
    <property type="match status" value="2"/>
</dbReference>
<dbReference type="Proteomes" id="UP000583556">
    <property type="component" value="Unassembled WGS sequence"/>
</dbReference>
<feature type="active site" description="Proton acceptor" evidence="6">
    <location>
        <position position="359"/>
    </location>
</feature>
<dbReference type="InterPro" id="IPR020616">
    <property type="entry name" value="Thiolase_N"/>
</dbReference>
<dbReference type="Pfam" id="PF00108">
    <property type="entry name" value="Thiolase_N"/>
    <property type="match status" value="1"/>
</dbReference>
<sequence>MTLRRVAIVAPIRTAVGKFGGSLSSMNAGQLGAVILKALMERTKIDPSRVDDVIFAQGYGSGEAPAIGHWAWLAAGLPLEVPGYLVDRRCGSGLQAVVNAAMMIQTGAADVVVAGGVESMSNVEHYTTDLRKGVRMGNLTIHDRLTRGRVMSQPVERFGVITGMIETAENLAKDYGITREEADAYAVRSHQRATAAWEKGLFEEELVAVPVPQKKGEPKLFDHDEGYRPDATMESLGALKPIEGGVVTAGNASQQNDAAAACLLVAEDKLEELGLEPIAWFHSWAAAGCEPSRMGIGPVPAVERLFARNGLSWKDIDLVELNEAFAPQVLACLKGWGWSKDDSRHEILNVNGSGISLGHPIGATGGRILANLTRELVRRDGRYGIETMCIGGGQGIAAVFERA</sequence>
<feature type="domain" description="Thiolase C-terminal" evidence="9">
    <location>
        <begin position="276"/>
        <end position="402"/>
    </location>
</feature>
<accession>A0A7Y0BPD7</accession>
<dbReference type="FunFam" id="3.40.47.10:FF:000010">
    <property type="entry name" value="Acetyl-CoA acetyltransferase (Thiolase)"/>
    <property type="match status" value="1"/>
</dbReference>
<evidence type="ECO:0000256" key="5">
    <source>
        <dbReference type="ARBA" id="ARBA00037924"/>
    </source>
</evidence>
<dbReference type="RefSeq" id="WP_169493373.1">
    <property type="nucleotide sequence ID" value="NZ_JABBGM010000004.1"/>
</dbReference>